<dbReference type="AlphaFoldDB" id="A0A8H5MLT0"/>
<accession>A0A8H5MLT0</accession>
<name>A0A8H5MLT0_9HYPO</name>
<dbReference type="OrthoDB" id="5095609at2759"/>
<organism evidence="1 2">
    <name type="scientific">Fusarium phyllophilum</name>
    <dbReference type="NCBI Taxonomy" id="47803"/>
    <lineage>
        <taxon>Eukaryota</taxon>
        <taxon>Fungi</taxon>
        <taxon>Dikarya</taxon>
        <taxon>Ascomycota</taxon>
        <taxon>Pezizomycotina</taxon>
        <taxon>Sordariomycetes</taxon>
        <taxon>Hypocreomycetidae</taxon>
        <taxon>Hypocreales</taxon>
        <taxon>Nectriaceae</taxon>
        <taxon>Fusarium</taxon>
        <taxon>Fusarium fujikuroi species complex</taxon>
    </lineage>
</organism>
<protein>
    <submittedName>
        <fullName evidence="1">Uncharacterized protein</fullName>
    </submittedName>
</protein>
<evidence type="ECO:0000313" key="1">
    <source>
        <dbReference type="EMBL" id="KAF5532702.1"/>
    </source>
</evidence>
<gene>
    <name evidence="1" type="ORF">FPHYL_13730</name>
</gene>
<dbReference type="Proteomes" id="UP000582016">
    <property type="component" value="Unassembled WGS sequence"/>
</dbReference>
<feature type="non-terminal residue" evidence="1">
    <location>
        <position position="52"/>
    </location>
</feature>
<sequence>MDLETAKTYKKLQQLVGPLAAAQLDATIGLTLTRTRAISAASIAKEIPAGLA</sequence>
<keyword evidence="2" id="KW-1185">Reference proteome</keyword>
<proteinExistence type="predicted"/>
<reference evidence="1 2" key="1">
    <citation type="submission" date="2020-05" db="EMBL/GenBank/DDBJ databases">
        <title>Identification and distribution of gene clusters putatively required for synthesis of sphingolipid metabolism inhibitors in phylogenetically diverse species of the filamentous fungus Fusarium.</title>
        <authorList>
            <person name="Kim H.-S."/>
            <person name="Busman M."/>
            <person name="Brown D.W."/>
            <person name="Divon H."/>
            <person name="Uhlig S."/>
            <person name="Proctor R.H."/>
        </authorList>
    </citation>
    <scope>NUCLEOTIDE SEQUENCE [LARGE SCALE GENOMIC DNA]</scope>
    <source>
        <strain evidence="1 2">NRRL 13617</strain>
    </source>
</reference>
<comment type="caution">
    <text evidence="1">The sequence shown here is derived from an EMBL/GenBank/DDBJ whole genome shotgun (WGS) entry which is preliminary data.</text>
</comment>
<evidence type="ECO:0000313" key="2">
    <source>
        <dbReference type="Proteomes" id="UP000582016"/>
    </source>
</evidence>
<dbReference type="EMBL" id="JAAOAQ010000888">
    <property type="protein sequence ID" value="KAF5532702.1"/>
    <property type="molecule type" value="Genomic_DNA"/>
</dbReference>